<dbReference type="EMBL" id="CM044705">
    <property type="protein sequence ID" value="KAI5663508.1"/>
    <property type="molecule type" value="Genomic_DNA"/>
</dbReference>
<keyword evidence="2" id="KW-1185">Reference proteome</keyword>
<evidence type="ECO:0000313" key="2">
    <source>
        <dbReference type="Proteomes" id="UP001060085"/>
    </source>
</evidence>
<gene>
    <name evidence="1" type="ORF">M9H77_22831</name>
</gene>
<dbReference type="Proteomes" id="UP001060085">
    <property type="component" value="Linkage Group LG05"/>
</dbReference>
<reference evidence="2" key="1">
    <citation type="journal article" date="2023" name="Nat. Plants">
        <title>Single-cell RNA sequencing provides a high-resolution roadmap for understanding the multicellular compartmentation of specialized metabolism.</title>
        <authorList>
            <person name="Sun S."/>
            <person name="Shen X."/>
            <person name="Li Y."/>
            <person name="Li Y."/>
            <person name="Wang S."/>
            <person name="Li R."/>
            <person name="Zhang H."/>
            <person name="Shen G."/>
            <person name="Guo B."/>
            <person name="Wei J."/>
            <person name="Xu J."/>
            <person name="St-Pierre B."/>
            <person name="Chen S."/>
            <person name="Sun C."/>
        </authorList>
    </citation>
    <scope>NUCLEOTIDE SEQUENCE [LARGE SCALE GENOMIC DNA]</scope>
</reference>
<name>A0ACC0ARA3_CATRO</name>
<proteinExistence type="predicted"/>
<evidence type="ECO:0000313" key="1">
    <source>
        <dbReference type="EMBL" id="KAI5663508.1"/>
    </source>
</evidence>
<comment type="caution">
    <text evidence="1">The sequence shown here is derived from an EMBL/GenBank/DDBJ whole genome shotgun (WGS) entry which is preliminary data.</text>
</comment>
<protein>
    <submittedName>
        <fullName evidence="1">Uncharacterized protein</fullName>
    </submittedName>
</protein>
<accession>A0ACC0ARA3</accession>
<organism evidence="1 2">
    <name type="scientific">Catharanthus roseus</name>
    <name type="common">Madagascar periwinkle</name>
    <name type="synonym">Vinca rosea</name>
    <dbReference type="NCBI Taxonomy" id="4058"/>
    <lineage>
        <taxon>Eukaryota</taxon>
        <taxon>Viridiplantae</taxon>
        <taxon>Streptophyta</taxon>
        <taxon>Embryophyta</taxon>
        <taxon>Tracheophyta</taxon>
        <taxon>Spermatophyta</taxon>
        <taxon>Magnoliopsida</taxon>
        <taxon>eudicotyledons</taxon>
        <taxon>Gunneridae</taxon>
        <taxon>Pentapetalae</taxon>
        <taxon>asterids</taxon>
        <taxon>lamiids</taxon>
        <taxon>Gentianales</taxon>
        <taxon>Apocynaceae</taxon>
        <taxon>Rauvolfioideae</taxon>
        <taxon>Vinceae</taxon>
        <taxon>Catharanthinae</taxon>
        <taxon>Catharanthus</taxon>
    </lineage>
</organism>
<sequence>MIVSSKRLEYTIAGQPSEFCCPSAQMTEDQTTNMEDLSGNFKLQEEESTYVIMVPHAGLSYVVHIEIVMVLSNSAIIAERCVNYALKPGATRLIDMFNSCHNH</sequence>